<reference evidence="4" key="1">
    <citation type="submission" date="2024-07" db="EMBL/GenBank/DDBJ databases">
        <title>Two chromosome-level genome assemblies of Korean endemic species Abeliophyllum distichum and Forsythia ovata (Oleaceae).</title>
        <authorList>
            <person name="Jang H."/>
        </authorList>
    </citation>
    <scope>NUCLEOTIDE SEQUENCE [LARGE SCALE GENOMIC DNA]</scope>
</reference>
<evidence type="ECO:0000313" key="3">
    <source>
        <dbReference type="EMBL" id="KAL2551532.1"/>
    </source>
</evidence>
<feature type="domain" description="Ribonuclease II-like double HTH" evidence="1">
    <location>
        <begin position="45"/>
        <end position="106"/>
    </location>
</feature>
<dbReference type="AlphaFoldDB" id="A0ABD1WPB3"/>
<dbReference type="EMBL" id="JBFOLJ010000002">
    <property type="protein sequence ID" value="KAL2551532.1"/>
    <property type="molecule type" value="Genomic_DNA"/>
</dbReference>
<comment type="caution">
    <text evidence="3">The sequence shown here is derived from an EMBL/GenBank/DDBJ whole genome shotgun (WGS) entry which is preliminary data.</text>
</comment>
<feature type="domain" description="Ribonuclease II winged helix" evidence="2">
    <location>
        <begin position="1"/>
        <end position="44"/>
    </location>
</feature>
<keyword evidence="4" id="KW-1185">Reference proteome</keyword>
<evidence type="ECO:0000313" key="4">
    <source>
        <dbReference type="Proteomes" id="UP001604277"/>
    </source>
</evidence>
<dbReference type="Pfam" id="PF23161">
    <property type="entry name" value="HTH_RNase_II"/>
    <property type="match status" value="1"/>
</dbReference>
<dbReference type="Proteomes" id="UP001604277">
    <property type="component" value="Unassembled WGS sequence"/>
</dbReference>
<protein>
    <submittedName>
        <fullName evidence="3">Ribonuclease II</fullName>
    </submittedName>
</protein>
<gene>
    <name evidence="3" type="ORF">Fot_05151</name>
</gene>
<proteinExistence type="predicted"/>
<dbReference type="Pfam" id="PF25255">
    <property type="entry name" value="WHD_RNase_II"/>
    <property type="match status" value="1"/>
</dbReference>
<evidence type="ECO:0000259" key="2">
    <source>
        <dbReference type="Pfam" id="PF25255"/>
    </source>
</evidence>
<evidence type="ECO:0000259" key="1">
    <source>
        <dbReference type="Pfam" id="PF23161"/>
    </source>
</evidence>
<sequence length="140" mass="16233">MIFGSAEPLESYCVHLLLSKDDIYFTILESKGSFSVYGPRPAVQVDELLRRKHAKEADEKELKDFVKLLKSSRKMPSHSKPAKSSWRTEEKIRHRIEPLEAYAIDKHYISPASDAFYFECPADVEMKWRGKTNDFKLPLP</sequence>
<name>A0ABD1WPB3_9LAMI</name>
<dbReference type="InterPro" id="IPR057324">
    <property type="entry name" value="WH_RNase_II"/>
</dbReference>
<accession>A0ABD1WPB3</accession>
<organism evidence="3 4">
    <name type="scientific">Forsythia ovata</name>
    <dbReference type="NCBI Taxonomy" id="205694"/>
    <lineage>
        <taxon>Eukaryota</taxon>
        <taxon>Viridiplantae</taxon>
        <taxon>Streptophyta</taxon>
        <taxon>Embryophyta</taxon>
        <taxon>Tracheophyta</taxon>
        <taxon>Spermatophyta</taxon>
        <taxon>Magnoliopsida</taxon>
        <taxon>eudicotyledons</taxon>
        <taxon>Gunneridae</taxon>
        <taxon>Pentapetalae</taxon>
        <taxon>asterids</taxon>
        <taxon>lamiids</taxon>
        <taxon>Lamiales</taxon>
        <taxon>Oleaceae</taxon>
        <taxon>Forsythieae</taxon>
        <taxon>Forsythia</taxon>
    </lineage>
</organism>
<dbReference type="InterPro" id="IPR056404">
    <property type="entry name" value="HTH_RNase_II"/>
</dbReference>